<reference evidence="5 6" key="1">
    <citation type="submission" date="2020-02" db="EMBL/GenBank/DDBJ databases">
        <title>Comparative genome analysis reveals the metabolism and evolution of the thermophilic archaeal genus Metallosphaera.</title>
        <authorList>
            <person name="Jiang C."/>
        </authorList>
    </citation>
    <scope>NUCLEOTIDE SEQUENCE [LARGE SCALE GENOMIC DNA]</scope>
    <source>
        <strain evidence="5 6">Ric-A</strain>
    </source>
</reference>
<name>A0A6N0NTK4_9CREN</name>
<dbReference type="PANTHER" id="PTHR13326:SF21">
    <property type="entry name" value="PSEUDOURIDYLATE SYNTHASE PUS7L"/>
    <property type="match status" value="1"/>
</dbReference>
<proteinExistence type="inferred from homology"/>
<feature type="domain" description="TRUD" evidence="4">
    <location>
        <begin position="152"/>
        <end position="363"/>
    </location>
</feature>
<dbReference type="Gene3D" id="3.30.2350.20">
    <property type="entry name" value="TruD, catalytic domain"/>
    <property type="match status" value="2"/>
</dbReference>
<keyword evidence="2" id="KW-0819">tRNA processing</keyword>
<evidence type="ECO:0000259" key="4">
    <source>
        <dbReference type="PROSITE" id="PS50984"/>
    </source>
</evidence>
<keyword evidence="6" id="KW-1185">Reference proteome</keyword>
<dbReference type="Pfam" id="PF01142">
    <property type="entry name" value="TruD"/>
    <property type="match status" value="2"/>
</dbReference>
<dbReference type="InterPro" id="IPR020103">
    <property type="entry name" value="PsdUridine_synth_cat_dom_sf"/>
</dbReference>
<sequence>MHLLDIAVGIEVKVHDWKEVNVSVPRPDGFNVIEEVNGKPCDQWVGSQKGKFAVYLVEKRGVDHFKLISRLTKILGEKPSYLGIKDANATTMQIVYVRSKRLDAYTEKNLRIKFLGYTDAKLDHTGNIFKINLVTEETNELEERVRTLKDEMLPAYVGYQRFGTRRPTTHLIGKAITQRDWCQAVKFMLGYPFLKESETMIKFRKDFMSGTISKDQLARAPYRERQVYLELDRSGDCLMALKRFLPQDLSFMVEAYQSYLFNRVLSRKLIYEKAKEDDIITLYTDPSLCDYECREVYEEENIGKNSFKIPELEVNLNNLRRNAFMRVKSLEFKDGVLSFSLDRGMYATVVLSELLNSDPASFT</sequence>
<evidence type="ECO:0000256" key="1">
    <source>
        <dbReference type="ARBA" id="ARBA00007953"/>
    </source>
</evidence>
<dbReference type="InterPro" id="IPR001656">
    <property type="entry name" value="PsdUridine_synth_TruD"/>
</dbReference>
<dbReference type="EMBL" id="CP049074">
    <property type="protein sequence ID" value="QKR00022.1"/>
    <property type="molecule type" value="Genomic_DNA"/>
</dbReference>
<dbReference type="SUPFAM" id="SSF55120">
    <property type="entry name" value="Pseudouridine synthase"/>
    <property type="match status" value="1"/>
</dbReference>
<dbReference type="GO" id="GO:0009982">
    <property type="term" value="F:pseudouridine synthase activity"/>
    <property type="evidence" value="ECO:0007669"/>
    <property type="project" value="InterPro"/>
</dbReference>
<dbReference type="Proteomes" id="UP000509301">
    <property type="component" value="Chromosome"/>
</dbReference>
<evidence type="ECO:0000256" key="3">
    <source>
        <dbReference type="ARBA" id="ARBA00023235"/>
    </source>
</evidence>
<dbReference type="InterPro" id="IPR011760">
    <property type="entry name" value="PsdUridine_synth_TruD_insert"/>
</dbReference>
<dbReference type="PROSITE" id="PS50984">
    <property type="entry name" value="TRUD"/>
    <property type="match status" value="1"/>
</dbReference>
<evidence type="ECO:0000313" key="5">
    <source>
        <dbReference type="EMBL" id="QKR00022.1"/>
    </source>
</evidence>
<dbReference type="GO" id="GO:0003723">
    <property type="term" value="F:RNA binding"/>
    <property type="evidence" value="ECO:0007669"/>
    <property type="project" value="InterPro"/>
</dbReference>
<organism evidence="5 6">
    <name type="scientific">Metallosphaera tengchongensis</name>
    <dbReference type="NCBI Taxonomy" id="1532350"/>
    <lineage>
        <taxon>Archaea</taxon>
        <taxon>Thermoproteota</taxon>
        <taxon>Thermoprotei</taxon>
        <taxon>Sulfolobales</taxon>
        <taxon>Sulfolobaceae</taxon>
        <taxon>Metallosphaera</taxon>
    </lineage>
</organism>
<dbReference type="GO" id="GO:0008033">
    <property type="term" value="P:tRNA processing"/>
    <property type="evidence" value="ECO:0007669"/>
    <property type="project" value="UniProtKB-KW"/>
</dbReference>
<dbReference type="PROSITE" id="PS01268">
    <property type="entry name" value="UPF0024"/>
    <property type="match status" value="1"/>
</dbReference>
<evidence type="ECO:0000256" key="2">
    <source>
        <dbReference type="ARBA" id="ARBA00022694"/>
    </source>
</evidence>
<dbReference type="PANTHER" id="PTHR13326">
    <property type="entry name" value="TRNA PSEUDOURIDINE SYNTHASE D"/>
    <property type="match status" value="1"/>
</dbReference>
<dbReference type="OrthoDB" id="1798at2157"/>
<comment type="similarity">
    <text evidence="1">Belongs to the pseudouridine synthase TruD family.</text>
</comment>
<accession>A0A6N0NTK4</accession>
<dbReference type="GeneID" id="55641522"/>
<gene>
    <name evidence="5" type="primary">truD</name>
    <name evidence="5" type="ORF">GWK48_06190</name>
</gene>
<dbReference type="GO" id="GO:0001522">
    <property type="term" value="P:pseudouridine synthesis"/>
    <property type="evidence" value="ECO:0007669"/>
    <property type="project" value="InterPro"/>
</dbReference>
<keyword evidence="3" id="KW-0413">Isomerase</keyword>
<dbReference type="InterPro" id="IPR042214">
    <property type="entry name" value="TruD_catalytic"/>
</dbReference>
<dbReference type="RefSeq" id="WP_174630589.1">
    <property type="nucleotide sequence ID" value="NZ_CP049074.1"/>
</dbReference>
<dbReference type="AlphaFoldDB" id="A0A6N0NTK4"/>
<evidence type="ECO:0000313" key="6">
    <source>
        <dbReference type="Proteomes" id="UP000509301"/>
    </source>
</evidence>
<protein>
    <submittedName>
        <fullName evidence="5">tRNA pseudouridine(13) synthase TruD</fullName>
    </submittedName>
</protein>
<dbReference type="InterPro" id="IPR020119">
    <property type="entry name" value="PsdUridine_synth_TruD_CS"/>
</dbReference>
<dbReference type="KEGG" id="mten:GWK48_06190"/>